<evidence type="ECO:0000313" key="2">
    <source>
        <dbReference type="Proteomes" id="UP001227192"/>
    </source>
</evidence>
<proteinExistence type="predicted"/>
<comment type="caution">
    <text evidence="1">The sequence shown here is derived from an EMBL/GenBank/DDBJ whole genome shotgun (WGS) entry which is preliminary data.</text>
</comment>
<name>A0AAI9TSX3_PENTH</name>
<reference evidence="1" key="1">
    <citation type="submission" date="2015-06" db="EMBL/GenBank/DDBJ databases">
        <authorList>
            <person name="Nguyen H."/>
        </authorList>
    </citation>
    <scope>NUCLEOTIDE SEQUENCE</scope>
    <source>
        <strain evidence="1">DAOM 180753</strain>
    </source>
</reference>
<dbReference type="AlphaFoldDB" id="A0AAI9TSX3"/>
<organism evidence="1 2">
    <name type="scientific">Penicillium thymicola</name>
    <dbReference type="NCBI Taxonomy" id="293382"/>
    <lineage>
        <taxon>Eukaryota</taxon>
        <taxon>Fungi</taxon>
        <taxon>Dikarya</taxon>
        <taxon>Ascomycota</taxon>
        <taxon>Pezizomycotina</taxon>
        <taxon>Eurotiomycetes</taxon>
        <taxon>Eurotiomycetidae</taxon>
        <taxon>Eurotiales</taxon>
        <taxon>Aspergillaceae</taxon>
        <taxon>Penicillium</taxon>
    </lineage>
</organism>
<evidence type="ECO:0000313" key="1">
    <source>
        <dbReference type="EMBL" id="KAJ9492849.1"/>
    </source>
</evidence>
<gene>
    <name evidence="1" type="ORF">VN97_g322</name>
</gene>
<reference evidence="1" key="2">
    <citation type="journal article" date="2016" name="Fungal Biol.">
        <title>Ochratoxin A production by Penicillium thymicola.</title>
        <authorList>
            <person name="Nguyen H.D.T."/>
            <person name="McMullin D.R."/>
            <person name="Ponomareva E."/>
            <person name="Riley R."/>
            <person name="Pomraning K.R."/>
            <person name="Baker S.E."/>
            <person name="Seifert K.A."/>
        </authorList>
    </citation>
    <scope>NUCLEOTIDE SEQUENCE</scope>
    <source>
        <strain evidence="1">DAOM 180753</strain>
    </source>
</reference>
<dbReference type="EMBL" id="LACB01000005">
    <property type="protein sequence ID" value="KAJ9492849.1"/>
    <property type="molecule type" value="Genomic_DNA"/>
</dbReference>
<protein>
    <submittedName>
        <fullName evidence="1">Uncharacterized protein</fullName>
    </submittedName>
</protein>
<accession>A0AAI9TSX3</accession>
<dbReference type="Proteomes" id="UP001227192">
    <property type="component" value="Unassembled WGS sequence"/>
</dbReference>
<sequence>MAFDSASKRFLSSKSLFLEHKALGFLLAVKRRRGYRNEDAQKAAQLLINNTIHIATDSSSSNIIEINICPITGRGVGLQGGGVLIPIP</sequence>
<keyword evidence="2" id="KW-1185">Reference proteome</keyword>